<organism evidence="2 3">
    <name type="scientific">Halteria grandinella</name>
    <dbReference type="NCBI Taxonomy" id="5974"/>
    <lineage>
        <taxon>Eukaryota</taxon>
        <taxon>Sar</taxon>
        <taxon>Alveolata</taxon>
        <taxon>Ciliophora</taxon>
        <taxon>Intramacronucleata</taxon>
        <taxon>Spirotrichea</taxon>
        <taxon>Stichotrichia</taxon>
        <taxon>Sporadotrichida</taxon>
        <taxon>Halteriidae</taxon>
        <taxon>Halteria</taxon>
    </lineage>
</organism>
<name>A0A8J8P3M5_HALGN</name>
<evidence type="ECO:0000313" key="3">
    <source>
        <dbReference type="Proteomes" id="UP000785679"/>
    </source>
</evidence>
<feature type="compositionally biased region" description="Polar residues" evidence="1">
    <location>
        <begin position="561"/>
        <end position="588"/>
    </location>
</feature>
<feature type="region of interest" description="Disordered" evidence="1">
    <location>
        <begin position="1"/>
        <end position="73"/>
    </location>
</feature>
<dbReference type="OrthoDB" id="10615009at2759"/>
<proteinExistence type="predicted"/>
<gene>
    <name evidence="2" type="ORF">FGO68_gene14</name>
</gene>
<feature type="region of interest" description="Disordered" evidence="1">
    <location>
        <begin position="451"/>
        <end position="472"/>
    </location>
</feature>
<dbReference type="AlphaFoldDB" id="A0A8J8P3M5"/>
<feature type="region of interest" description="Disordered" evidence="1">
    <location>
        <begin position="120"/>
        <end position="171"/>
    </location>
</feature>
<feature type="region of interest" description="Disordered" evidence="1">
    <location>
        <begin position="369"/>
        <end position="389"/>
    </location>
</feature>
<evidence type="ECO:0000313" key="2">
    <source>
        <dbReference type="EMBL" id="TNV85209.1"/>
    </source>
</evidence>
<dbReference type="EMBL" id="RRYP01002037">
    <property type="protein sequence ID" value="TNV85209.1"/>
    <property type="molecule type" value="Genomic_DNA"/>
</dbReference>
<feature type="compositionally biased region" description="Polar residues" evidence="1">
    <location>
        <begin position="7"/>
        <end position="63"/>
    </location>
</feature>
<protein>
    <submittedName>
        <fullName evidence="2">Uncharacterized protein</fullName>
    </submittedName>
</protein>
<dbReference type="Proteomes" id="UP000785679">
    <property type="component" value="Unassembled WGS sequence"/>
</dbReference>
<feature type="compositionally biased region" description="Basic and acidic residues" evidence="1">
    <location>
        <begin position="494"/>
        <end position="507"/>
    </location>
</feature>
<keyword evidence="3" id="KW-1185">Reference proteome</keyword>
<sequence length="598" mass="68994">MDKDSINLRNSSHSLSQQLTHNSSNNRNAPQTNVRSSKLSQYNSQKSMAASSPKYQAKFSSPSPGGASYGKQSPLLTPKVEYYKNLVDHYKKTLATLNAAPREMQAPAKHTLDFLFNKQQTSAGSQGTLNDSVEGKKENRSPMKSQMPTLDRDGNVIGGGMSRSPDKRRGALETQKQYQQEYSSAAAIIQNAKSEKYMLDYERFKYKPKKESFEHKAIGKDKINATFTQINQEIDKLSQQVVNKQLHLQKEKLITKYNGEIATMQETYKKLQKDADVESALERLRTEIKETTVERDRMRIECQNMDMECKNKVDELNKLKDAHNEQAEERKFMEEQIIMALDGQARLLKKKDELTDELRKLEEMEAERRDENGKIKMKQSAAEREAQENQEYYEAMRKKLSDYMGHLQKRNEAQRQQLLKTQIMNAYLENSDYPFEAIFQDAISQVKEEISDRKNQARQKQGIASSKSNQSLKTLSHNYRSEHQKSQDTLDKELNLNSHGRDPHAPEAIRPQHFTEPDKRRLMSIFLQSEDILYFTYSLLYPQAIKRFVDQSPSPKARYPGQQQYAGASVGHSQTFAPSNRSYNQYNPSDVIHEEEHI</sequence>
<evidence type="ECO:0000256" key="1">
    <source>
        <dbReference type="SAM" id="MobiDB-lite"/>
    </source>
</evidence>
<feature type="compositionally biased region" description="Polar residues" evidence="1">
    <location>
        <begin position="458"/>
        <end position="472"/>
    </location>
</feature>
<feature type="region of interest" description="Disordered" evidence="1">
    <location>
        <begin position="552"/>
        <end position="598"/>
    </location>
</feature>
<accession>A0A8J8P3M5</accession>
<dbReference type="PANTHER" id="PTHR40515:SF1">
    <property type="entry name" value="CILIA- AND FLAGELLA-ASSOCIATED PROTEIN 157"/>
    <property type="match status" value="1"/>
</dbReference>
<dbReference type="PANTHER" id="PTHR40515">
    <property type="entry name" value="CILIA- AND FLAGELLA-ASSOCIATED PROTEIN 157"/>
    <property type="match status" value="1"/>
</dbReference>
<feature type="compositionally biased region" description="Polar residues" evidence="1">
    <location>
        <begin position="120"/>
        <end position="131"/>
    </location>
</feature>
<reference evidence="2" key="1">
    <citation type="submission" date="2019-06" db="EMBL/GenBank/DDBJ databases">
        <authorList>
            <person name="Zheng W."/>
        </authorList>
    </citation>
    <scope>NUCLEOTIDE SEQUENCE</scope>
    <source>
        <strain evidence="2">QDHG01</strain>
    </source>
</reference>
<comment type="caution">
    <text evidence="2">The sequence shown here is derived from an EMBL/GenBank/DDBJ whole genome shotgun (WGS) entry which is preliminary data.</text>
</comment>
<feature type="region of interest" description="Disordered" evidence="1">
    <location>
        <begin position="494"/>
        <end position="515"/>
    </location>
</feature>